<gene>
    <name evidence="2" type="ORF">BEL07_13865</name>
</gene>
<dbReference type="Pfam" id="PF14417">
    <property type="entry name" value="MEDS"/>
    <property type="match status" value="1"/>
</dbReference>
<organism evidence="2 3">
    <name type="scientific">Mycolicibacterium grossiae</name>
    <dbReference type="NCBI Taxonomy" id="1552759"/>
    <lineage>
        <taxon>Bacteria</taxon>
        <taxon>Bacillati</taxon>
        <taxon>Actinomycetota</taxon>
        <taxon>Actinomycetes</taxon>
        <taxon>Mycobacteriales</taxon>
        <taxon>Mycobacteriaceae</taxon>
        <taxon>Mycolicibacterium</taxon>
    </lineage>
</organism>
<dbReference type="Pfam" id="PF03861">
    <property type="entry name" value="ANTAR"/>
    <property type="match status" value="1"/>
</dbReference>
<comment type="caution">
    <text evidence="2">The sequence shown here is derived from an EMBL/GenBank/DDBJ whole genome shotgun (WGS) entry which is preliminary data.</text>
</comment>
<dbReference type="EMBL" id="MCHX01000029">
    <property type="protein sequence ID" value="OFJ53117.1"/>
    <property type="molecule type" value="Genomic_DNA"/>
</dbReference>
<protein>
    <recommendedName>
        <fullName evidence="1">ANTAR domain-containing protein</fullName>
    </recommendedName>
</protein>
<dbReference type="InterPro" id="IPR005561">
    <property type="entry name" value="ANTAR"/>
</dbReference>
<keyword evidence="3" id="KW-1185">Reference proteome</keyword>
<dbReference type="AlphaFoldDB" id="A0A1E8Q3Z8"/>
<dbReference type="InterPro" id="IPR036388">
    <property type="entry name" value="WH-like_DNA-bd_sf"/>
</dbReference>
<dbReference type="InterPro" id="IPR025847">
    <property type="entry name" value="MEDS_domain"/>
</dbReference>
<name>A0A1E8Q3Z8_9MYCO</name>
<dbReference type="Proteomes" id="UP000178953">
    <property type="component" value="Unassembled WGS sequence"/>
</dbReference>
<dbReference type="OrthoDB" id="5179750at2"/>
<sequence length="385" mass="41088">MTRGRPHGIVGTAWGLVPFGHLGWGYRHRREFLRRAAEYATDGLREGNLVVFVGRGPLSDLRAELDAVRGHLGADVRTGRIDACTVGEFYRFLPGTDVVDAEASVAVRVAATEAAVAQGHTGFRAVVDATAVARTPVQREAFSRFEFLIDEQMATLPVSALCAYDEAELGSAAAGLVCLHPYVNDAGAPYQIYRATGVDIAVSGAVDAAHATAFADLLSTVWSPGTRPALRIDATDTSVLAPEALDRLDAAARRDGVTLTVAVSDPWLTAGHVDSAHVRLEHTAITEAPIDPDAVLRLRVENSQLRTSLASKPDIEQCKGMLKEAFGVDDDEAFELLKSISQGSNVKLNDVARSIVDSWASDGPRPDREAAAAFLVGIRRRLGGT</sequence>
<dbReference type="GO" id="GO:0003723">
    <property type="term" value="F:RNA binding"/>
    <property type="evidence" value="ECO:0007669"/>
    <property type="project" value="InterPro"/>
</dbReference>
<accession>A0A1E8Q3Z8</accession>
<evidence type="ECO:0000259" key="1">
    <source>
        <dbReference type="PROSITE" id="PS50921"/>
    </source>
</evidence>
<proteinExistence type="predicted"/>
<dbReference type="SUPFAM" id="SSF52172">
    <property type="entry name" value="CheY-like"/>
    <property type="match status" value="1"/>
</dbReference>
<dbReference type="PROSITE" id="PS50921">
    <property type="entry name" value="ANTAR"/>
    <property type="match status" value="1"/>
</dbReference>
<evidence type="ECO:0000313" key="2">
    <source>
        <dbReference type="EMBL" id="OFJ53117.1"/>
    </source>
</evidence>
<dbReference type="SMART" id="SM01012">
    <property type="entry name" value="ANTAR"/>
    <property type="match status" value="1"/>
</dbReference>
<evidence type="ECO:0000313" key="3">
    <source>
        <dbReference type="Proteomes" id="UP000178953"/>
    </source>
</evidence>
<dbReference type="RefSeq" id="WP_070353692.1">
    <property type="nucleotide sequence ID" value="NZ_CP043474.1"/>
</dbReference>
<dbReference type="InterPro" id="IPR011006">
    <property type="entry name" value="CheY-like_superfamily"/>
</dbReference>
<feature type="domain" description="ANTAR" evidence="1">
    <location>
        <begin position="295"/>
        <end position="356"/>
    </location>
</feature>
<dbReference type="Gene3D" id="1.10.10.10">
    <property type="entry name" value="Winged helix-like DNA-binding domain superfamily/Winged helix DNA-binding domain"/>
    <property type="match status" value="1"/>
</dbReference>
<reference evidence="2 3" key="1">
    <citation type="submission" date="2016-09" db="EMBL/GenBank/DDBJ databases">
        <title>genome sequence of Mycobacterium sp. 739 SCH.</title>
        <authorList>
            <person name="Greninger A.L."/>
            <person name="Qin X."/>
            <person name="Jerome K."/>
            <person name="Vora S."/>
            <person name="Quinn K."/>
        </authorList>
    </citation>
    <scope>NUCLEOTIDE SEQUENCE [LARGE SCALE GENOMIC DNA]</scope>
    <source>
        <strain evidence="2 3">SCH</strain>
    </source>
</reference>